<organism evidence="5 6">
    <name type="scientific">Allokutzneria multivorans</name>
    <dbReference type="NCBI Taxonomy" id="1142134"/>
    <lineage>
        <taxon>Bacteria</taxon>
        <taxon>Bacillati</taxon>
        <taxon>Actinomycetota</taxon>
        <taxon>Actinomycetes</taxon>
        <taxon>Pseudonocardiales</taxon>
        <taxon>Pseudonocardiaceae</taxon>
        <taxon>Allokutzneria</taxon>
    </lineage>
</organism>
<protein>
    <submittedName>
        <fullName evidence="5">ABC transporter substrate-binding protein</fullName>
    </submittedName>
</protein>
<proteinExistence type="inferred from homology"/>
<sequence>MDCQTIVQPLLYDNHTRPVAINGDREGEDIHMTTVLRARTRWIALLALTATLAGCGQANSPQPGGAAEVRVAYVPVATYLPALVAEDTGIFARNRLEVELTPTQNLSATPGTLGRQFDIASATPTDLIKAVGQGIGISAVATSSVETPEVATAQVVVAKDSPVRTVRDLAGKRVGAPTIGAAFHNSLLNWISEEGGDPASITGVEMPFSTMPDQLKAGRVDAVEAIQPVLGTMLAQGARSIGSPFLSVGESPVLVTLWTAQRQWAETNGSTVQRWRQSLAEAERLIKDDPKTAREVLRKYTQLSAELADSVQLPVYGGGMAASELRTRLEPWQEALRRSGQFNGTVAADELVVRAGS</sequence>
<gene>
    <name evidence="5" type="ORF">GCM10022247_54940</name>
</gene>
<name>A0ABP7TB64_9PSEU</name>
<dbReference type="Proteomes" id="UP001501747">
    <property type="component" value="Unassembled WGS sequence"/>
</dbReference>
<accession>A0ABP7TB64</accession>
<dbReference type="PANTHER" id="PTHR30024:SF47">
    <property type="entry name" value="TAURINE-BINDING PERIPLASMIC PROTEIN"/>
    <property type="match status" value="1"/>
</dbReference>
<evidence type="ECO:0000313" key="5">
    <source>
        <dbReference type="EMBL" id="GAA4023570.1"/>
    </source>
</evidence>
<comment type="caution">
    <text evidence="5">The sequence shown here is derived from an EMBL/GenBank/DDBJ whole genome shotgun (WGS) entry which is preliminary data.</text>
</comment>
<evidence type="ECO:0000259" key="4">
    <source>
        <dbReference type="Pfam" id="PF09084"/>
    </source>
</evidence>
<keyword evidence="3" id="KW-0732">Signal</keyword>
<reference evidence="6" key="1">
    <citation type="journal article" date="2019" name="Int. J. Syst. Evol. Microbiol.">
        <title>The Global Catalogue of Microorganisms (GCM) 10K type strain sequencing project: providing services to taxonomists for standard genome sequencing and annotation.</title>
        <authorList>
            <consortium name="The Broad Institute Genomics Platform"/>
            <consortium name="The Broad Institute Genome Sequencing Center for Infectious Disease"/>
            <person name="Wu L."/>
            <person name="Ma J."/>
        </authorList>
    </citation>
    <scope>NUCLEOTIDE SEQUENCE [LARGE SCALE GENOMIC DNA]</scope>
    <source>
        <strain evidence="6">JCM 17342</strain>
    </source>
</reference>
<feature type="domain" description="SsuA/THI5-like" evidence="4">
    <location>
        <begin position="80"/>
        <end position="290"/>
    </location>
</feature>
<comment type="similarity">
    <text evidence="2">Belongs to the bacterial solute-binding protein SsuA/TauA family.</text>
</comment>
<comment type="subcellular location">
    <subcellularLocation>
        <location evidence="1">Periplasm</location>
    </subcellularLocation>
</comment>
<dbReference type="Pfam" id="PF09084">
    <property type="entry name" value="NMT1"/>
    <property type="match status" value="1"/>
</dbReference>
<dbReference type="PANTHER" id="PTHR30024">
    <property type="entry name" value="ALIPHATIC SULFONATES-BINDING PROTEIN-RELATED"/>
    <property type="match status" value="1"/>
</dbReference>
<evidence type="ECO:0000256" key="1">
    <source>
        <dbReference type="ARBA" id="ARBA00004418"/>
    </source>
</evidence>
<evidence type="ECO:0000256" key="2">
    <source>
        <dbReference type="ARBA" id="ARBA00010742"/>
    </source>
</evidence>
<dbReference type="SUPFAM" id="SSF53850">
    <property type="entry name" value="Periplasmic binding protein-like II"/>
    <property type="match status" value="1"/>
</dbReference>
<evidence type="ECO:0000313" key="6">
    <source>
        <dbReference type="Proteomes" id="UP001501747"/>
    </source>
</evidence>
<dbReference type="EMBL" id="BAABAL010000018">
    <property type="protein sequence ID" value="GAA4023570.1"/>
    <property type="molecule type" value="Genomic_DNA"/>
</dbReference>
<dbReference type="Gene3D" id="3.40.190.10">
    <property type="entry name" value="Periplasmic binding protein-like II"/>
    <property type="match status" value="2"/>
</dbReference>
<dbReference type="InterPro" id="IPR015168">
    <property type="entry name" value="SsuA/THI5"/>
</dbReference>
<keyword evidence="6" id="KW-1185">Reference proteome</keyword>
<evidence type="ECO:0000256" key="3">
    <source>
        <dbReference type="ARBA" id="ARBA00022729"/>
    </source>
</evidence>